<organism evidence="3 4">
    <name type="scientific">Natronosalvus hydrolyticus</name>
    <dbReference type="NCBI Taxonomy" id="2979988"/>
    <lineage>
        <taxon>Archaea</taxon>
        <taxon>Methanobacteriati</taxon>
        <taxon>Methanobacteriota</taxon>
        <taxon>Stenosarchaea group</taxon>
        <taxon>Halobacteria</taxon>
        <taxon>Halobacteriales</taxon>
        <taxon>Natrialbaceae</taxon>
        <taxon>Natronosalvus</taxon>
    </lineage>
</organism>
<gene>
    <name evidence="3" type="ORF">OB919_03080</name>
</gene>
<proteinExistence type="predicted"/>
<keyword evidence="4" id="KW-1185">Reference proteome</keyword>
<evidence type="ECO:0000256" key="1">
    <source>
        <dbReference type="SAM" id="Phobius"/>
    </source>
</evidence>
<evidence type="ECO:0000313" key="4">
    <source>
        <dbReference type="Proteomes" id="UP001321047"/>
    </source>
</evidence>
<dbReference type="EMBL" id="JAOPJZ010000002">
    <property type="protein sequence ID" value="MCU4750974.1"/>
    <property type="molecule type" value="Genomic_DNA"/>
</dbReference>
<keyword evidence="1" id="KW-0812">Transmembrane</keyword>
<feature type="transmembrane region" description="Helical" evidence="1">
    <location>
        <begin position="21"/>
        <end position="43"/>
    </location>
</feature>
<dbReference type="InterPro" id="IPR013373">
    <property type="entry name" value="Flagellin/pilin_N_arc"/>
</dbReference>
<evidence type="ECO:0000259" key="2">
    <source>
        <dbReference type="Pfam" id="PF07790"/>
    </source>
</evidence>
<accession>A0AAP2Z591</accession>
<evidence type="ECO:0000313" key="3">
    <source>
        <dbReference type="EMBL" id="MCU4750974.1"/>
    </source>
</evidence>
<dbReference type="NCBIfam" id="TIGR02537">
    <property type="entry name" value="arch_flag_Nterm"/>
    <property type="match status" value="1"/>
</dbReference>
<dbReference type="InterPro" id="IPR012859">
    <property type="entry name" value="Pilin_N_archaeal"/>
</dbReference>
<dbReference type="AlphaFoldDB" id="A0AAP2Z591"/>
<protein>
    <submittedName>
        <fullName evidence="3">Type IV pilin N-terminal domain-containing protein</fullName>
    </submittedName>
</protein>
<sequence length="139" mass="14783">MRMKSKIDTGEETNSRGVSPVIGVILMVAITVILAAVIAAFVLDLGSTSQNPQAGFSINEDSDGVTGIQLTTIDRLDELRINDDCTVDTSGAWESETGYYKLENPSVGDVAEITDPANCDRSDDLVIIGVYDGNEAVLN</sequence>
<keyword evidence="1" id="KW-1133">Transmembrane helix</keyword>
<reference evidence="3 4" key="1">
    <citation type="submission" date="2022-09" db="EMBL/GenBank/DDBJ databases">
        <title>Enrichment on poylsaccharides allowed isolation of novel metabolic and taxonomic groups of Haloarchaea.</title>
        <authorList>
            <person name="Sorokin D.Y."/>
            <person name="Elcheninov A.G."/>
            <person name="Khizhniak T.V."/>
            <person name="Kolganova T.V."/>
            <person name="Kublanov I.V."/>
        </authorList>
    </citation>
    <scope>NUCLEOTIDE SEQUENCE [LARGE SCALE GENOMIC DNA]</scope>
    <source>
        <strain evidence="3 4">AArc-curdl1</strain>
    </source>
</reference>
<dbReference type="Proteomes" id="UP001321047">
    <property type="component" value="Unassembled WGS sequence"/>
</dbReference>
<comment type="caution">
    <text evidence="3">The sequence shown here is derived from an EMBL/GenBank/DDBJ whole genome shotgun (WGS) entry which is preliminary data.</text>
</comment>
<feature type="domain" description="Archaeal Type IV pilin N-terminal" evidence="2">
    <location>
        <begin position="16"/>
        <end position="71"/>
    </location>
</feature>
<dbReference type="Pfam" id="PF07790">
    <property type="entry name" value="Pilin_N"/>
    <property type="match status" value="1"/>
</dbReference>
<name>A0AAP2Z591_9EURY</name>
<keyword evidence="1" id="KW-0472">Membrane</keyword>